<dbReference type="EMBL" id="KK784909">
    <property type="protein sequence ID" value="KDO63993.1"/>
    <property type="molecule type" value="Genomic_DNA"/>
</dbReference>
<evidence type="ECO:0000259" key="3">
    <source>
        <dbReference type="PROSITE" id="PS51778"/>
    </source>
</evidence>
<dbReference type="EMBL" id="KK784909">
    <property type="protein sequence ID" value="KDO63994.1"/>
    <property type="molecule type" value="Genomic_DNA"/>
</dbReference>
<proteinExistence type="predicted"/>
<dbReference type="InterPro" id="IPR031968">
    <property type="entry name" value="VASt"/>
</dbReference>
<dbReference type="AlphaFoldDB" id="A0A067F9C0"/>
<dbReference type="InterPro" id="IPR044655">
    <property type="entry name" value="BAGP1-like"/>
</dbReference>
<evidence type="ECO:0000313" key="4">
    <source>
        <dbReference type="EMBL" id="KDO63994.1"/>
    </source>
</evidence>
<dbReference type="PANTHER" id="PTHR47038:SF1">
    <property type="entry name" value="BAG-ASSOCIATED GRAM PROTEIN 1"/>
    <property type="match status" value="1"/>
</dbReference>
<dbReference type="EMBL" id="KK784909">
    <property type="protein sequence ID" value="KDO63992.1"/>
    <property type="molecule type" value="Genomic_DNA"/>
</dbReference>
<dbReference type="PROSITE" id="PS51778">
    <property type="entry name" value="VAST"/>
    <property type="match status" value="1"/>
</dbReference>
<dbReference type="GO" id="GO:0016020">
    <property type="term" value="C:membrane"/>
    <property type="evidence" value="ECO:0007669"/>
    <property type="project" value="UniProtKB-SubCell"/>
</dbReference>
<keyword evidence="2" id="KW-0472">Membrane</keyword>
<organism evidence="4 5">
    <name type="scientific">Citrus sinensis</name>
    <name type="common">Sweet orange</name>
    <name type="synonym">Citrus aurantium var. sinensis</name>
    <dbReference type="NCBI Taxonomy" id="2711"/>
    <lineage>
        <taxon>Eukaryota</taxon>
        <taxon>Viridiplantae</taxon>
        <taxon>Streptophyta</taxon>
        <taxon>Embryophyta</taxon>
        <taxon>Tracheophyta</taxon>
        <taxon>Spermatophyta</taxon>
        <taxon>Magnoliopsida</taxon>
        <taxon>eudicotyledons</taxon>
        <taxon>Gunneridae</taxon>
        <taxon>Pentapetalae</taxon>
        <taxon>rosids</taxon>
        <taxon>malvids</taxon>
        <taxon>Sapindales</taxon>
        <taxon>Rutaceae</taxon>
        <taxon>Aurantioideae</taxon>
        <taxon>Citrus</taxon>
    </lineage>
</organism>
<sequence length="269" mass="30800">RVRYKFASFWNRNHALRQLQRTAKNYHTMLEAEKKEKAESALRAHSSSIGGSRRQAKIVEETVTKPEKRQPFIKEEVLVGIYNDVFPCTAEQFFTLLFSDDSKFTNEYRAARKDSNLVMGQWHAADEYDGQVREVAFRSLCKSPIYPRDTAMTESQHAVLSPDKKIFVFETVQQAHDVPFGSYFEIHGRWHLETIAENSSTIDIKVVSAGAHFKKWCVIQFKIKTGAVNKYKKEVELMLETARSYIKICTSGGETNNQSSTPSVTPDCN</sequence>
<evidence type="ECO:0000256" key="2">
    <source>
        <dbReference type="ARBA" id="ARBA00023136"/>
    </source>
</evidence>
<name>A0A067F9C0_CITSI</name>
<evidence type="ECO:0000313" key="5">
    <source>
        <dbReference type="Proteomes" id="UP000027120"/>
    </source>
</evidence>
<gene>
    <name evidence="4" type="ORF">CISIN_1g0097411mg</name>
</gene>
<feature type="domain" description="VASt" evidence="3">
    <location>
        <begin position="77"/>
        <end position="250"/>
    </location>
</feature>
<evidence type="ECO:0000256" key="1">
    <source>
        <dbReference type="ARBA" id="ARBA00004370"/>
    </source>
</evidence>
<reference evidence="4 5" key="1">
    <citation type="submission" date="2014-04" db="EMBL/GenBank/DDBJ databases">
        <authorList>
            <consortium name="International Citrus Genome Consortium"/>
            <person name="Gmitter F."/>
            <person name="Chen C."/>
            <person name="Farmerie W."/>
            <person name="Harkins T."/>
            <person name="Desany B."/>
            <person name="Mohiuddin M."/>
            <person name="Kodira C."/>
            <person name="Borodovsky M."/>
            <person name="Lomsadze A."/>
            <person name="Burns P."/>
            <person name="Jenkins J."/>
            <person name="Prochnik S."/>
            <person name="Shu S."/>
            <person name="Chapman J."/>
            <person name="Pitluck S."/>
            <person name="Schmutz J."/>
            <person name="Rokhsar D."/>
        </authorList>
    </citation>
    <scope>NUCLEOTIDE SEQUENCE</scope>
</reference>
<feature type="non-terminal residue" evidence="4">
    <location>
        <position position="1"/>
    </location>
</feature>
<protein>
    <recommendedName>
        <fullName evidence="3">VASt domain-containing protein</fullName>
    </recommendedName>
</protein>
<dbReference type="eggNOG" id="KOG1032">
    <property type="taxonomic scope" value="Eukaryota"/>
</dbReference>
<accession>A0A067F9C0</accession>
<dbReference type="PANTHER" id="PTHR47038">
    <property type="entry name" value="BAG-ASSOCIATED GRAM PROTEIN 1"/>
    <property type="match status" value="1"/>
</dbReference>
<dbReference type="Pfam" id="PF16016">
    <property type="entry name" value="VASt"/>
    <property type="match status" value="1"/>
</dbReference>
<dbReference type="PaxDb" id="2711-XP_006494054.1"/>
<keyword evidence="5" id="KW-1185">Reference proteome</keyword>
<dbReference type="Proteomes" id="UP000027120">
    <property type="component" value="Unassembled WGS sequence"/>
</dbReference>
<dbReference type="STRING" id="2711.A0A067F9C0"/>
<comment type="subcellular location">
    <subcellularLocation>
        <location evidence="1">Membrane</location>
    </subcellularLocation>
</comment>